<proteinExistence type="inferred from homology"/>
<dbReference type="GO" id="GO:0004659">
    <property type="term" value="F:prenyltransferase activity"/>
    <property type="evidence" value="ECO:0007669"/>
    <property type="project" value="InterPro"/>
</dbReference>
<dbReference type="STRING" id="4232.A0A251UKK0"/>
<dbReference type="InParanoid" id="A0A251UKK0"/>
<dbReference type="EC" id="2.5.1.-" evidence="5"/>
<gene>
    <name evidence="6" type="ORF">HannXRQ_Chr05g0130651</name>
    <name evidence="5" type="ORF">HanXRQr2_Chr05g0194171</name>
</gene>
<keyword evidence="4" id="KW-0460">Magnesium</keyword>
<dbReference type="EMBL" id="MNCJ02000320">
    <property type="protein sequence ID" value="KAF5804181.1"/>
    <property type="molecule type" value="Genomic_DNA"/>
</dbReference>
<dbReference type="Pfam" id="PF00348">
    <property type="entry name" value="polyprenyl_synt"/>
    <property type="match status" value="1"/>
</dbReference>
<dbReference type="Gramene" id="mRNA:HanXRQr2_Chr05g0194171">
    <property type="protein sequence ID" value="CDS:HanXRQr2_Chr05g0194171.1"/>
    <property type="gene ID" value="HanXRQr2_Chr05g0194171"/>
</dbReference>
<dbReference type="GO" id="GO:0008299">
    <property type="term" value="P:isoprenoid biosynthetic process"/>
    <property type="evidence" value="ECO:0007669"/>
    <property type="project" value="InterPro"/>
</dbReference>
<protein>
    <submittedName>
        <fullName evidence="6">Putative isoprenoid synthase domain, Polyprenyl synthetase-related protein</fullName>
    </submittedName>
    <submittedName>
        <fullName evidence="5">Transferase</fullName>
        <ecNumber evidence="5">2.5.1.-</ecNumber>
    </submittedName>
</protein>
<accession>A0A251UKK0</accession>
<evidence type="ECO:0000256" key="2">
    <source>
        <dbReference type="ARBA" id="ARBA00006706"/>
    </source>
</evidence>
<dbReference type="InterPro" id="IPR000092">
    <property type="entry name" value="Polyprenyl_synt"/>
</dbReference>
<reference evidence="5 7" key="1">
    <citation type="journal article" date="2017" name="Nature">
        <title>The sunflower genome provides insights into oil metabolism, flowering and Asterid evolution.</title>
        <authorList>
            <person name="Badouin H."/>
            <person name="Gouzy J."/>
            <person name="Grassa C.J."/>
            <person name="Murat F."/>
            <person name="Staton S.E."/>
            <person name="Cottret L."/>
            <person name="Lelandais-Briere C."/>
            <person name="Owens G.L."/>
            <person name="Carrere S."/>
            <person name="Mayjonade B."/>
            <person name="Legrand L."/>
            <person name="Gill N."/>
            <person name="Kane N.C."/>
            <person name="Bowers J.E."/>
            <person name="Hubner S."/>
            <person name="Bellec A."/>
            <person name="Berard A."/>
            <person name="Berges H."/>
            <person name="Blanchet N."/>
            <person name="Boniface M.C."/>
            <person name="Brunel D."/>
            <person name="Catrice O."/>
            <person name="Chaidir N."/>
            <person name="Claudel C."/>
            <person name="Donnadieu C."/>
            <person name="Faraut T."/>
            <person name="Fievet G."/>
            <person name="Helmstetter N."/>
            <person name="King M."/>
            <person name="Knapp S.J."/>
            <person name="Lai Z."/>
            <person name="Le Paslier M.C."/>
            <person name="Lippi Y."/>
            <person name="Lorenzon L."/>
            <person name="Mandel J.R."/>
            <person name="Marage G."/>
            <person name="Marchand G."/>
            <person name="Marquand E."/>
            <person name="Bret-Mestries E."/>
            <person name="Morien E."/>
            <person name="Nambeesan S."/>
            <person name="Nguyen T."/>
            <person name="Pegot-Espagnet P."/>
            <person name="Pouilly N."/>
            <person name="Raftis F."/>
            <person name="Sallet E."/>
            <person name="Schiex T."/>
            <person name="Thomas J."/>
            <person name="Vandecasteele C."/>
            <person name="Vares D."/>
            <person name="Vear F."/>
            <person name="Vautrin S."/>
            <person name="Crespi M."/>
            <person name="Mangin B."/>
            <person name="Burke J.M."/>
            <person name="Salse J."/>
            <person name="Munos S."/>
            <person name="Vincourt P."/>
            <person name="Rieseberg L.H."/>
            <person name="Langlade N.B."/>
        </authorList>
    </citation>
    <scope>NUCLEOTIDE SEQUENCE [LARGE SCALE GENOMIC DNA]</scope>
    <source>
        <strain evidence="7">cv. SF193</strain>
        <tissue evidence="5">Leaves</tissue>
    </source>
</reference>
<reference evidence="5" key="3">
    <citation type="submission" date="2020-06" db="EMBL/GenBank/DDBJ databases">
        <title>Helianthus annuus Genome sequencing and assembly Release 2.</title>
        <authorList>
            <person name="Gouzy J."/>
            <person name="Langlade N."/>
            <person name="Munos S."/>
        </authorList>
    </citation>
    <scope>NUCLEOTIDE SEQUENCE</scope>
    <source>
        <tissue evidence="5">Leaves</tissue>
    </source>
</reference>
<dbReference type="SUPFAM" id="SSF48576">
    <property type="entry name" value="Terpenoid synthases"/>
    <property type="match status" value="1"/>
</dbReference>
<dbReference type="OMA" id="IAACELI"/>
<comment type="similarity">
    <text evidence="2">Belongs to the FPP/GGPP synthase family.</text>
</comment>
<dbReference type="PANTHER" id="PTHR43281">
    <property type="entry name" value="FARNESYL DIPHOSPHATE SYNTHASE"/>
    <property type="match status" value="1"/>
</dbReference>
<evidence type="ECO:0000313" key="6">
    <source>
        <dbReference type="EMBL" id="OTG23890.1"/>
    </source>
</evidence>
<sequence>MVERADLVNQALNDAVLVKNPVKIHEFMRYSLLAGGKRVRPVLRLTACALVGGEESTAMPAACAVEMIHTRGNWRTCQVYRI</sequence>
<dbReference type="GO" id="GO:0046872">
    <property type="term" value="F:metal ion binding"/>
    <property type="evidence" value="ECO:0007669"/>
    <property type="project" value="UniProtKB-KW"/>
</dbReference>
<evidence type="ECO:0000256" key="1">
    <source>
        <dbReference type="ARBA" id="ARBA00001946"/>
    </source>
</evidence>
<evidence type="ECO:0000256" key="3">
    <source>
        <dbReference type="ARBA" id="ARBA00022723"/>
    </source>
</evidence>
<dbReference type="Proteomes" id="UP000215914">
    <property type="component" value="Chromosome 5"/>
</dbReference>
<dbReference type="Gene3D" id="1.10.600.10">
    <property type="entry name" value="Farnesyl Diphosphate Synthase"/>
    <property type="match status" value="1"/>
</dbReference>
<comment type="cofactor">
    <cofactor evidence="1">
        <name>Mg(2+)</name>
        <dbReference type="ChEBI" id="CHEBI:18420"/>
    </cofactor>
</comment>
<keyword evidence="3" id="KW-0479">Metal-binding</keyword>
<keyword evidence="7" id="KW-1185">Reference proteome</keyword>
<reference evidence="6" key="2">
    <citation type="submission" date="2017-02" db="EMBL/GenBank/DDBJ databases">
        <title>Sunflower complete genome.</title>
        <authorList>
            <person name="Langlade N."/>
            <person name="Munos S."/>
        </authorList>
    </citation>
    <scope>NUCLEOTIDE SEQUENCE [LARGE SCALE GENOMIC DNA]</scope>
    <source>
        <tissue evidence="6">Leaves</tissue>
    </source>
</reference>
<organism evidence="6 7">
    <name type="scientific">Helianthus annuus</name>
    <name type="common">Common sunflower</name>
    <dbReference type="NCBI Taxonomy" id="4232"/>
    <lineage>
        <taxon>Eukaryota</taxon>
        <taxon>Viridiplantae</taxon>
        <taxon>Streptophyta</taxon>
        <taxon>Embryophyta</taxon>
        <taxon>Tracheophyta</taxon>
        <taxon>Spermatophyta</taxon>
        <taxon>Magnoliopsida</taxon>
        <taxon>eudicotyledons</taxon>
        <taxon>Gunneridae</taxon>
        <taxon>Pentapetalae</taxon>
        <taxon>asterids</taxon>
        <taxon>campanulids</taxon>
        <taxon>Asterales</taxon>
        <taxon>Asteraceae</taxon>
        <taxon>Asteroideae</taxon>
        <taxon>Heliantheae alliance</taxon>
        <taxon>Heliantheae</taxon>
        <taxon>Helianthus</taxon>
    </lineage>
</organism>
<evidence type="ECO:0000256" key="4">
    <source>
        <dbReference type="ARBA" id="ARBA00022842"/>
    </source>
</evidence>
<dbReference type="AlphaFoldDB" id="A0A251UKK0"/>
<evidence type="ECO:0000313" key="5">
    <source>
        <dbReference type="EMBL" id="KAF5804181.1"/>
    </source>
</evidence>
<name>A0A251UKK0_HELAN</name>
<dbReference type="EMBL" id="CM007894">
    <property type="protein sequence ID" value="OTG23890.1"/>
    <property type="molecule type" value="Genomic_DNA"/>
</dbReference>
<dbReference type="InterPro" id="IPR008949">
    <property type="entry name" value="Isoprenoid_synthase_dom_sf"/>
</dbReference>
<keyword evidence="5" id="KW-0808">Transferase</keyword>
<dbReference type="PANTHER" id="PTHR43281:SF24">
    <property type="entry name" value="OS07G0580900 PROTEIN"/>
    <property type="match status" value="1"/>
</dbReference>
<evidence type="ECO:0000313" key="7">
    <source>
        <dbReference type="Proteomes" id="UP000215914"/>
    </source>
</evidence>